<dbReference type="PANTHER" id="PTHR42034:SF1">
    <property type="entry name" value="CONDENSATION DOMAIN-CONTAINING PROTEIN"/>
    <property type="match status" value="1"/>
</dbReference>
<proteinExistence type="predicted"/>
<dbReference type="Gene3D" id="3.30.559.10">
    <property type="entry name" value="Chloramphenicol acetyltransferase-like domain"/>
    <property type="match status" value="1"/>
</dbReference>
<protein>
    <submittedName>
        <fullName evidence="1">Uncharacterized protein</fullName>
    </submittedName>
</protein>
<dbReference type="AlphaFoldDB" id="A0A9W9LYK9"/>
<accession>A0A9W9LYK9</accession>
<comment type="caution">
    <text evidence="1">The sequence shown here is derived from an EMBL/GenBank/DDBJ whole genome shotgun (WGS) entry which is preliminary data.</text>
</comment>
<dbReference type="PANTHER" id="PTHR42034">
    <property type="entry name" value="CHROMOSOME 7, WHOLE GENOME SHOTGUN SEQUENCE-RELATED"/>
    <property type="match status" value="1"/>
</dbReference>
<dbReference type="Gene3D" id="3.30.559.30">
    <property type="entry name" value="Nonribosomal peptide synthetase, condensation domain"/>
    <property type="match status" value="1"/>
</dbReference>
<evidence type="ECO:0000313" key="1">
    <source>
        <dbReference type="EMBL" id="KAJ5182876.1"/>
    </source>
</evidence>
<evidence type="ECO:0000313" key="2">
    <source>
        <dbReference type="Proteomes" id="UP001146351"/>
    </source>
</evidence>
<dbReference type="OrthoDB" id="2548233at2759"/>
<dbReference type="InterPro" id="IPR023213">
    <property type="entry name" value="CAT-like_dom_sf"/>
</dbReference>
<name>A0A9W9LYK9_9EURO</name>
<reference evidence="1" key="2">
    <citation type="journal article" date="2023" name="IMA Fungus">
        <title>Comparative genomic study of the Penicillium genus elucidates a diverse pangenome and 15 lateral gene transfer events.</title>
        <authorList>
            <person name="Petersen C."/>
            <person name="Sorensen T."/>
            <person name="Nielsen M.R."/>
            <person name="Sondergaard T.E."/>
            <person name="Sorensen J.L."/>
            <person name="Fitzpatrick D.A."/>
            <person name="Frisvad J.C."/>
            <person name="Nielsen K.L."/>
        </authorList>
    </citation>
    <scope>NUCLEOTIDE SEQUENCE</scope>
    <source>
        <strain evidence="1">IBT 21917</strain>
    </source>
</reference>
<keyword evidence="2" id="KW-1185">Reference proteome</keyword>
<reference evidence="1" key="1">
    <citation type="submission" date="2022-11" db="EMBL/GenBank/DDBJ databases">
        <authorList>
            <person name="Petersen C."/>
        </authorList>
    </citation>
    <scope>NUCLEOTIDE SEQUENCE</scope>
    <source>
        <strain evidence="1">IBT 21917</strain>
    </source>
</reference>
<sequence>MTGVELGAGSGADQADSQAHLLFILDAFKPKMSWQQVSPTRYERDFDSLERFYRVIADLGAPLNKEHYLLSCVVRLKALPPPEKVQQAWKALRHLYPQVAAVANEDGTRFVYTVPSPEDVERWANETFLVEPSESTANDLYSKLPPSPVFKLYYLPGTRELLFRTPHWRIDGIGMLYFQNAFLRILANGPPASIIFDGSEATRLTPSLDEAASVPAQVTPAINDAADAELSAVSTGSAPVSIATEPNALPTTTRRIITSFSPETSQRIIASCKARGITVTTAAHAALVTAMLPHAQHNFDPSTRGRGGGRYMGFNAIDLRKYLPAPWNGPDAAVSIYHTGIPCSVELDDHHDFNSLTTTLGERYKRNLAREEPRNLFLFLGEYVRKVLGLLGAAPENPLHAPAHAELSSFGVIDDYISEAYGDAPDGDARFEVEHWWVAVEVINRLLLANVWTWRGK</sequence>
<gene>
    <name evidence="1" type="ORF">N7492_000492</name>
</gene>
<organism evidence="1 2">
    <name type="scientific">Penicillium capsulatum</name>
    <dbReference type="NCBI Taxonomy" id="69766"/>
    <lineage>
        <taxon>Eukaryota</taxon>
        <taxon>Fungi</taxon>
        <taxon>Dikarya</taxon>
        <taxon>Ascomycota</taxon>
        <taxon>Pezizomycotina</taxon>
        <taxon>Eurotiomycetes</taxon>
        <taxon>Eurotiomycetidae</taxon>
        <taxon>Eurotiales</taxon>
        <taxon>Aspergillaceae</taxon>
        <taxon>Penicillium</taxon>
    </lineage>
</organism>
<dbReference type="EMBL" id="JAPQKO010000001">
    <property type="protein sequence ID" value="KAJ5182876.1"/>
    <property type="molecule type" value="Genomic_DNA"/>
</dbReference>
<dbReference type="SUPFAM" id="SSF52777">
    <property type="entry name" value="CoA-dependent acyltransferases"/>
    <property type="match status" value="1"/>
</dbReference>
<dbReference type="Proteomes" id="UP001146351">
    <property type="component" value="Unassembled WGS sequence"/>
</dbReference>